<dbReference type="Proteomes" id="UP000606115">
    <property type="component" value="Unassembled WGS sequence"/>
</dbReference>
<gene>
    <name evidence="1" type="ORF">GCM10007173_27140</name>
</gene>
<name>A0ABQ2DQW0_9MICC</name>
<evidence type="ECO:0000313" key="2">
    <source>
        <dbReference type="Proteomes" id="UP000606115"/>
    </source>
</evidence>
<proteinExistence type="predicted"/>
<accession>A0ABQ2DQW0</accession>
<dbReference type="EMBL" id="BMKX01000007">
    <property type="protein sequence ID" value="GGJ66814.1"/>
    <property type="molecule type" value="Genomic_DNA"/>
</dbReference>
<organism evidence="1 2">
    <name type="scientific">Glutamicibacter ardleyensis</name>
    <dbReference type="NCBI Taxonomy" id="225894"/>
    <lineage>
        <taxon>Bacteria</taxon>
        <taxon>Bacillati</taxon>
        <taxon>Actinomycetota</taxon>
        <taxon>Actinomycetes</taxon>
        <taxon>Micrococcales</taxon>
        <taxon>Micrococcaceae</taxon>
        <taxon>Glutamicibacter</taxon>
    </lineage>
</organism>
<protein>
    <submittedName>
        <fullName evidence="1">Uncharacterized protein</fullName>
    </submittedName>
</protein>
<reference evidence="2" key="1">
    <citation type="journal article" date="2019" name="Int. J. Syst. Evol. Microbiol.">
        <title>The Global Catalogue of Microorganisms (GCM) 10K type strain sequencing project: providing services to taxonomists for standard genome sequencing and annotation.</title>
        <authorList>
            <consortium name="The Broad Institute Genomics Platform"/>
            <consortium name="The Broad Institute Genome Sequencing Center for Infectious Disease"/>
            <person name="Wu L."/>
            <person name="Ma J."/>
        </authorList>
    </citation>
    <scope>NUCLEOTIDE SEQUENCE [LARGE SCALE GENOMIC DNA]</scope>
    <source>
        <strain evidence="2">CGMCC 1.3685</strain>
    </source>
</reference>
<keyword evidence="2" id="KW-1185">Reference proteome</keyword>
<evidence type="ECO:0000313" key="1">
    <source>
        <dbReference type="EMBL" id="GGJ66814.1"/>
    </source>
</evidence>
<comment type="caution">
    <text evidence="1">The sequence shown here is derived from an EMBL/GenBank/DDBJ whole genome shotgun (WGS) entry which is preliminary data.</text>
</comment>
<sequence>MKLKVEPHENALIFQSSALNSPNTDVNGSKLSETQVGQMFMLDPKWALNAEKS</sequence>